<reference evidence="3 4" key="1">
    <citation type="journal article" date="2019" name="Microorganisms">
        <title>Paenibacillus lutrae sp. nov., A Chitinolytic Species Isolated from A River Otter in Castril Natural Park, Granada, Spain.</title>
        <authorList>
            <person name="Rodriguez M."/>
            <person name="Reina J.C."/>
            <person name="Bejar V."/>
            <person name="Llamas I."/>
        </authorList>
    </citation>
    <scope>NUCLEOTIDE SEQUENCE [LARGE SCALE GENOMIC DNA]</scope>
    <source>
        <strain evidence="3 4">N10</strain>
    </source>
</reference>
<dbReference type="Pfam" id="PF13203">
    <property type="entry name" value="DUF2201_N"/>
    <property type="match status" value="1"/>
</dbReference>
<sequence length="603" mass="67672">MANKRKLTLDPAARNYAEAQHFIETHPMFAPLASHAWFYRSDDFFRYCGEDGWAVVSKQGSVLVHPKRRGEVEEWIYILAHCLLHLGFGHFQNRENPAFWNVACDVYIAKFLSDMKLGAKPKALGFRIDIPVYSEQRLYEQFLERGVPEEWKHYGTAGAKAGDMLLHANEQRYIADRKINWENAFASGLSLAVTKAVHVAAGVDVSMLSGDQKLSPGKIARSWFIDHYPLLGALAAGFSLIEDAAICQRMEISVAAIDVMDREIYLNPAAGLSAEECKFVMAHELLHAGLHHHARCQGRDPYLWNVACDYVINHWLVEMRIGELPQVGILLDDTMHGLSAESVYDRIVTDIRTYRKLTTLRGAGGADMLDKGREGFHDPRDGTRIDDFCRNALQQGLLYHHEAGRGNIPAGLVEEIRALGQPPIQWDIELAKWFDSYFTPVEKVRSYARVSRRQSSTPDIARPKWMNRGGEDDGRTFGVVLDTSGSMDKKMLAKALGAIASYSLSREVYAARVVFCDAAAYDAGYIRPEAIAESVKIRGRGGTVLQLGIDLLQQAEDFPKDGPILIITDGFCDKVRVKRDHAYMLPKGHHLPFVPKGPVFRME</sequence>
<comment type="caution">
    <text evidence="3">The sequence shown here is derived from an EMBL/GenBank/DDBJ whole genome shotgun (WGS) entry which is preliminary data.</text>
</comment>
<dbReference type="PANTHER" id="PTHR38730">
    <property type="entry name" value="SLL7028 PROTEIN"/>
    <property type="match status" value="1"/>
</dbReference>
<evidence type="ECO:0000259" key="2">
    <source>
        <dbReference type="Pfam" id="PF13203"/>
    </source>
</evidence>
<gene>
    <name evidence="3" type="ORF">EDM21_08470</name>
</gene>
<dbReference type="OrthoDB" id="9809307at2"/>
<protein>
    <submittedName>
        <fullName evidence="3">Peptidase</fullName>
    </submittedName>
</protein>
<dbReference type="InterPro" id="IPR018698">
    <property type="entry name" value="VWA-like_dom"/>
</dbReference>
<dbReference type="PANTHER" id="PTHR38730:SF1">
    <property type="entry name" value="SLL7028 PROTEIN"/>
    <property type="match status" value="1"/>
</dbReference>
<dbReference type="Proteomes" id="UP000490800">
    <property type="component" value="Unassembled WGS sequence"/>
</dbReference>
<evidence type="ECO:0000313" key="4">
    <source>
        <dbReference type="Proteomes" id="UP000490800"/>
    </source>
</evidence>
<evidence type="ECO:0000313" key="3">
    <source>
        <dbReference type="EMBL" id="MVO99561.1"/>
    </source>
</evidence>
<accession>A0A7X3FH83</accession>
<feature type="domain" description="Putative metallopeptidase" evidence="2">
    <location>
        <begin position="220"/>
        <end position="454"/>
    </location>
</feature>
<dbReference type="RefSeq" id="WP_157334585.1">
    <property type="nucleotide sequence ID" value="NZ_RHLK01000003.1"/>
</dbReference>
<dbReference type="AlphaFoldDB" id="A0A7X3FH83"/>
<feature type="domain" description="VWA-like" evidence="1">
    <location>
        <begin position="479"/>
        <end position="550"/>
    </location>
</feature>
<proteinExistence type="predicted"/>
<organism evidence="3 4">
    <name type="scientific">Paenibacillus lutrae</name>
    <dbReference type="NCBI Taxonomy" id="2078573"/>
    <lineage>
        <taxon>Bacteria</taxon>
        <taxon>Bacillati</taxon>
        <taxon>Bacillota</taxon>
        <taxon>Bacilli</taxon>
        <taxon>Bacillales</taxon>
        <taxon>Paenibacillaceae</taxon>
        <taxon>Paenibacillus</taxon>
    </lineage>
</organism>
<dbReference type="EMBL" id="RHLK01000003">
    <property type="protein sequence ID" value="MVO99561.1"/>
    <property type="molecule type" value="Genomic_DNA"/>
</dbReference>
<evidence type="ECO:0000259" key="1">
    <source>
        <dbReference type="Pfam" id="PF09967"/>
    </source>
</evidence>
<dbReference type="InterPro" id="IPR025154">
    <property type="entry name" value="Put_metallopeptidase_dom"/>
</dbReference>
<name>A0A7X3FH83_9BACL</name>
<keyword evidence="4" id="KW-1185">Reference proteome</keyword>
<dbReference type="Pfam" id="PF09967">
    <property type="entry name" value="DUF2201"/>
    <property type="match status" value="1"/>
</dbReference>